<name>A0ABT7SQJ4_9GAMM</name>
<evidence type="ECO:0000313" key="3">
    <source>
        <dbReference type="Proteomes" id="UP001241056"/>
    </source>
</evidence>
<evidence type="ECO:0000259" key="1">
    <source>
        <dbReference type="Pfam" id="PF04273"/>
    </source>
</evidence>
<sequence>MQPFKYLTEQLAVAGQLQPEDMQRAHAAGFKTIINNRPDAEEAGQPTNQAIEQAAAQLGLDYYFMPVLASQLTDDNIAEFTKLAPQIESPVLMFCRTGTRCTYLWALAEAANQDVQWLVEQAQQAGYDLSGIAARMEQRRQK</sequence>
<proteinExistence type="predicted"/>
<evidence type="ECO:0000313" key="2">
    <source>
        <dbReference type="EMBL" id="MDM7858463.1"/>
    </source>
</evidence>
<feature type="domain" description="Beta-lactamase hydrolase-like protein phosphatase-like" evidence="1">
    <location>
        <begin position="4"/>
        <end position="111"/>
    </location>
</feature>
<reference evidence="2 3" key="1">
    <citation type="submission" date="2023-06" db="EMBL/GenBank/DDBJ databases">
        <title>Thiopseudomonas sp. CY1220 draft genome sequence.</title>
        <authorList>
            <person name="Zhao G."/>
            <person name="An M."/>
        </authorList>
    </citation>
    <scope>NUCLEOTIDE SEQUENCE [LARGE SCALE GENOMIC DNA]</scope>
    <source>
        <strain evidence="2 3">CY1220</strain>
    </source>
</reference>
<dbReference type="InterPro" id="IPR029021">
    <property type="entry name" value="Prot-tyrosine_phosphatase-like"/>
</dbReference>
<dbReference type="CDD" id="cd14503">
    <property type="entry name" value="PTP-bact"/>
    <property type="match status" value="1"/>
</dbReference>
<accession>A0ABT7SQJ4</accession>
<keyword evidence="3" id="KW-1185">Reference proteome</keyword>
<dbReference type="GO" id="GO:0016740">
    <property type="term" value="F:transferase activity"/>
    <property type="evidence" value="ECO:0007669"/>
    <property type="project" value="UniProtKB-KW"/>
</dbReference>
<dbReference type="NCBIfam" id="TIGR01244">
    <property type="entry name" value="TIGR01244 family sulfur transferase"/>
    <property type="match status" value="1"/>
</dbReference>
<keyword evidence="2" id="KW-0808">Transferase</keyword>
<dbReference type="Gene3D" id="3.90.190.10">
    <property type="entry name" value="Protein tyrosine phosphatase superfamily"/>
    <property type="match status" value="1"/>
</dbReference>
<dbReference type="Proteomes" id="UP001241056">
    <property type="component" value="Unassembled WGS sequence"/>
</dbReference>
<gene>
    <name evidence="2" type="ORF">QEZ41_09285</name>
</gene>
<dbReference type="SUPFAM" id="SSF52799">
    <property type="entry name" value="(Phosphotyrosine protein) phosphatases II"/>
    <property type="match status" value="1"/>
</dbReference>
<dbReference type="RefSeq" id="WP_289411176.1">
    <property type="nucleotide sequence ID" value="NZ_JAUCDY010000011.1"/>
</dbReference>
<dbReference type="Pfam" id="PF04273">
    <property type="entry name" value="BLH_phosphatase"/>
    <property type="match status" value="1"/>
</dbReference>
<dbReference type="InterPro" id="IPR005939">
    <property type="entry name" value="BLH_phosphatase-like"/>
</dbReference>
<dbReference type="EMBL" id="JAUCDY010000011">
    <property type="protein sequence ID" value="MDM7858463.1"/>
    <property type="molecule type" value="Genomic_DNA"/>
</dbReference>
<organism evidence="2 3">
    <name type="scientific">Thiopseudomonas acetoxidans</name>
    <dbReference type="NCBI Taxonomy" id="3041622"/>
    <lineage>
        <taxon>Bacteria</taxon>
        <taxon>Pseudomonadati</taxon>
        <taxon>Pseudomonadota</taxon>
        <taxon>Gammaproteobacteria</taxon>
        <taxon>Pseudomonadales</taxon>
        <taxon>Pseudomonadaceae</taxon>
        <taxon>Thiopseudomonas</taxon>
    </lineage>
</organism>
<protein>
    <submittedName>
        <fullName evidence="2">TIGR01244 family sulfur transferase</fullName>
    </submittedName>
</protein>
<comment type="caution">
    <text evidence="2">The sequence shown here is derived from an EMBL/GenBank/DDBJ whole genome shotgun (WGS) entry which is preliminary data.</text>
</comment>